<protein>
    <submittedName>
        <fullName evidence="3">Uncharacterized protein</fullName>
    </submittedName>
</protein>
<feature type="chain" id="PRO_5003686745" evidence="2">
    <location>
        <begin position="30"/>
        <end position="70"/>
    </location>
</feature>
<evidence type="ECO:0000313" key="4">
    <source>
        <dbReference type="Proteomes" id="UP000006057"/>
    </source>
</evidence>
<feature type="region of interest" description="Disordered" evidence="1">
    <location>
        <begin position="45"/>
        <end position="70"/>
    </location>
</feature>
<gene>
    <name evidence="3" type="ordered locus">Mycch_0723</name>
</gene>
<evidence type="ECO:0000313" key="3">
    <source>
        <dbReference type="EMBL" id="AFM15540.1"/>
    </source>
</evidence>
<keyword evidence="2" id="KW-0732">Signal</keyword>
<dbReference type="RefSeq" id="WP_014814031.1">
    <property type="nucleotide sequence ID" value="NC_018027.1"/>
</dbReference>
<dbReference type="HOGENOM" id="CLU_2753508_0_0_11"/>
<dbReference type="KEGG" id="mcb:Mycch_0723"/>
<reference evidence="3 4" key="1">
    <citation type="submission" date="2012-06" db="EMBL/GenBank/DDBJ databases">
        <title>Complete sequence of chromosome of Mycobacterium chubuense NBB4.</title>
        <authorList>
            <consortium name="US DOE Joint Genome Institute"/>
            <person name="Lucas S."/>
            <person name="Han J."/>
            <person name="Lapidus A."/>
            <person name="Cheng J.-F."/>
            <person name="Goodwin L."/>
            <person name="Pitluck S."/>
            <person name="Peters L."/>
            <person name="Mikhailova N."/>
            <person name="Teshima H."/>
            <person name="Detter J.C."/>
            <person name="Han C."/>
            <person name="Tapia R."/>
            <person name="Land M."/>
            <person name="Hauser L."/>
            <person name="Kyrpides N."/>
            <person name="Ivanova N."/>
            <person name="Pagani I."/>
            <person name="Mattes T."/>
            <person name="Holmes A."/>
            <person name="Rutledge P."/>
            <person name="Paulsen I."/>
            <person name="Coleman N."/>
            <person name="Woyke T."/>
        </authorList>
    </citation>
    <scope>NUCLEOTIDE SEQUENCE [LARGE SCALE GENOMIC DNA]</scope>
    <source>
        <strain evidence="3 4">NBB4</strain>
    </source>
</reference>
<evidence type="ECO:0000256" key="2">
    <source>
        <dbReference type="SAM" id="SignalP"/>
    </source>
</evidence>
<evidence type="ECO:0000256" key="1">
    <source>
        <dbReference type="SAM" id="MobiDB-lite"/>
    </source>
</evidence>
<dbReference type="PATRIC" id="fig|710421.3.peg.720"/>
<feature type="signal peptide" evidence="2">
    <location>
        <begin position="1"/>
        <end position="29"/>
    </location>
</feature>
<name>I4BE33_MYCCN</name>
<feature type="compositionally biased region" description="Basic and acidic residues" evidence="1">
    <location>
        <begin position="52"/>
        <end position="63"/>
    </location>
</feature>
<accession>I4BE33</accession>
<organism evidence="3 4">
    <name type="scientific">Mycolicibacterium chubuense (strain NBB4)</name>
    <name type="common">Mycobacterium chubuense</name>
    <dbReference type="NCBI Taxonomy" id="710421"/>
    <lineage>
        <taxon>Bacteria</taxon>
        <taxon>Bacillati</taxon>
        <taxon>Actinomycetota</taxon>
        <taxon>Actinomycetes</taxon>
        <taxon>Mycobacteriales</taxon>
        <taxon>Mycobacteriaceae</taxon>
        <taxon>Mycolicibacterium</taxon>
    </lineage>
</organism>
<dbReference type="AlphaFoldDB" id="I4BE33"/>
<dbReference type="EMBL" id="CP003053">
    <property type="protein sequence ID" value="AFM15540.1"/>
    <property type="molecule type" value="Genomic_DNA"/>
</dbReference>
<dbReference type="Proteomes" id="UP000006057">
    <property type="component" value="Chromosome"/>
</dbReference>
<sequence length="70" mass="7419" precursor="true">MNMTRMIAIPVLSAGILGGALGLACTASADVATDSHSVVAAASDRWAPSGKDMSKRERKRAERQYVLSNR</sequence>
<keyword evidence="4" id="KW-1185">Reference proteome</keyword>
<dbReference type="PROSITE" id="PS51257">
    <property type="entry name" value="PROKAR_LIPOPROTEIN"/>
    <property type="match status" value="1"/>
</dbReference>
<proteinExistence type="predicted"/>